<reference evidence="2 3" key="1">
    <citation type="submission" date="2020-02" db="EMBL/GenBank/DDBJ databases">
        <authorList>
            <person name="Li X.-J."/>
            <person name="Han X.-M."/>
        </authorList>
    </citation>
    <scope>NUCLEOTIDE SEQUENCE [LARGE SCALE GENOMIC DNA]</scope>
    <source>
        <strain evidence="2 3">CCTCC AB 2017055</strain>
    </source>
</reference>
<dbReference type="Proteomes" id="UP000475214">
    <property type="component" value="Unassembled WGS sequence"/>
</dbReference>
<name>A0A6L9SEH8_9ACTN</name>
<dbReference type="AlphaFoldDB" id="A0A6L9SEH8"/>
<dbReference type="RefSeq" id="WP_163741079.1">
    <property type="nucleotide sequence ID" value="NZ_JAAGOA010000015.1"/>
</dbReference>
<proteinExistence type="inferred from homology"/>
<evidence type="ECO:0000313" key="2">
    <source>
        <dbReference type="EMBL" id="NEE02470.1"/>
    </source>
</evidence>
<dbReference type="PANTHER" id="PTHR47505">
    <property type="entry name" value="DNA UTILIZATION PROTEIN YHGH"/>
    <property type="match status" value="1"/>
</dbReference>
<evidence type="ECO:0000256" key="1">
    <source>
        <dbReference type="ARBA" id="ARBA00008007"/>
    </source>
</evidence>
<dbReference type="SUPFAM" id="SSF53271">
    <property type="entry name" value="PRTase-like"/>
    <property type="match status" value="1"/>
</dbReference>
<dbReference type="PANTHER" id="PTHR47505:SF1">
    <property type="entry name" value="DNA UTILIZATION PROTEIN YHGH"/>
    <property type="match status" value="1"/>
</dbReference>
<keyword evidence="3" id="KW-1185">Reference proteome</keyword>
<evidence type="ECO:0000313" key="3">
    <source>
        <dbReference type="Proteomes" id="UP000475214"/>
    </source>
</evidence>
<gene>
    <name evidence="2" type="ORF">G1H10_20075</name>
</gene>
<dbReference type="InterPro" id="IPR029057">
    <property type="entry name" value="PRTase-like"/>
</dbReference>
<dbReference type="InterPro" id="IPR000836">
    <property type="entry name" value="PRTase_dom"/>
</dbReference>
<dbReference type="EMBL" id="JAAGOA010000015">
    <property type="protein sequence ID" value="NEE02470.1"/>
    <property type="molecule type" value="Genomic_DNA"/>
</dbReference>
<organism evidence="2 3">
    <name type="scientific">Phytoactinopolyspora halotolerans</name>
    <dbReference type="NCBI Taxonomy" id="1981512"/>
    <lineage>
        <taxon>Bacteria</taxon>
        <taxon>Bacillati</taxon>
        <taxon>Actinomycetota</taxon>
        <taxon>Actinomycetes</taxon>
        <taxon>Jiangellales</taxon>
        <taxon>Jiangellaceae</taxon>
        <taxon>Phytoactinopolyspora</taxon>
    </lineage>
</organism>
<sequence>MRIHERLSELVVAGEDLVFGSVCSGCGQEPGLLCAGCREELIGPAAPVYDLPGATELRVAGAAAYAGVAGAVIVDHKEHGRLGLSRPLGDALAVAVTALSPFDAGCGECGRRPTALVPVPSRRSTVRSRGHDPVLRITFRAASVLRRAGERTTVVPALRHARKVADQAGLGRTARAENLRGSMVLRRAAGRLLRPRCTVLVDDVVTTGATLREAARALEAGGYRPCGAAVVAVAGG</sequence>
<dbReference type="CDD" id="cd06223">
    <property type="entry name" value="PRTases_typeI"/>
    <property type="match status" value="1"/>
</dbReference>
<comment type="similarity">
    <text evidence="1">Belongs to the ComF/GntX family.</text>
</comment>
<protein>
    <submittedName>
        <fullName evidence="2">ComF family protein</fullName>
    </submittedName>
</protein>
<comment type="caution">
    <text evidence="2">The sequence shown here is derived from an EMBL/GenBank/DDBJ whole genome shotgun (WGS) entry which is preliminary data.</text>
</comment>
<accession>A0A6L9SEH8</accession>
<dbReference type="Gene3D" id="3.40.50.2020">
    <property type="match status" value="1"/>
</dbReference>
<dbReference type="InterPro" id="IPR051910">
    <property type="entry name" value="ComF/GntX_DNA_util-trans"/>
</dbReference>